<dbReference type="EMBL" id="CP144524">
    <property type="protein sequence ID" value="WWC70987.1"/>
    <property type="molecule type" value="Genomic_DNA"/>
</dbReference>
<dbReference type="AlphaFoldDB" id="A0A1B9I860"/>
<name>A0A1B9I860_9TREE</name>
<gene>
    <name evidence="2" type="ORF">I206_02478</name>
    <name evidence="3" type="ORF">I206_104940</name>
</gene>
<evidence type="ECO:0000313" key="4">
    <source>
        <dbReference type="Proteomes" id="UP000094020"/>
    </source>
</evidence>
<evidence type="ECO:0000313" key="2">
    <source>
        <dbReference type="EMBL" id="OCF51762.1"/>
    </source>
</evidence>
<organism evidence="2">
    <name type="scientific">Kwoniella pini CBS 10737</name>
    <dbReference type="NCBI Taxonomy" id="1296096"/>
    <lineage>
        <taxon>Eukaryota</taxon>
        <taxon>Fungi</taxon>
        <taxon>Dikarya</taxon>
        <taxon>Basidiomycota</taxon>
        <taxon>Agaricomycotina</taxon>
        <taxon>Tremellomycetes</taxon>
        <taxon>Tremellales</taxon>
        <taxon>Cryptococcaceae</taxon>
        <taxon>Kwoniella</taxon>
    </lineage>
</organism>
<reference evidence="3" key="2">
    <citation type="submission" date="2013-07" db="EMBL/GenBank/DDBJ databases">
        <authorList>
            <consortium name="The Broad Institute Genome Sequencing Platform"/>
            <person name="Cuomo C."/>
            <person name="Litvintseva A."/>
            <person name="Chen Y."/>
            <person name="Heitman J."/>
            <person name="Sun S."/>
            <person name="Springer D."/>
            <person name="Dromer F."/>
            <person name="Young S.K."/>
            <person name="Zeng Q."/>
            <person name="Gargeya S."/>
            <person name="Fitzgerald M."/>
            <person name="Abouelleil A."/>
            <person name="Alvarado L."/>
            <person name="Berlin A.M."/>
            <person name="Chapman S.B."/>
            <person name="Dewar J."/>
            <person name="Goldberg J."/>
            <person name="Griggs A."/>
            <person name="Gujja S."/>
            <person name="Hansen M."/>
            <person name="Howarth C."/>
            <person name="Imamovic A."/>
            <person name="Larimer J."/>
            <person name="McCowan C."/>
            <person name="Murphy C."/>
            <person name="Pearson M."/>
            <person name="Priest M."/>
            <person name="Roberts A."/>
            <person name="Saif S."/>
            <person name="Shea T."/>
            <person name="Sykes S."/>
            <person name="Wortman J."/>
            <person name="Nusbaum C."/>
            <person name="Birren B."/>
        </authorList>
    </citation>
    <scope>NUCLEOTIDE SEQUENCE</scope>
    <source>
        <strain evidence="3">CBS 10737</strain>
    </source>
</reference>
<reference evidence="2" key="1">
    <citation type="submission" date="2013-07" db="EMBL/GenBank/DDBJ databases">
        <title>The Genome Sequence of Cryptococcus pinus CBS10737.</title>
        <authorList>
            <consortium name="The Broad Institute Genome Sequencing Platform"/>
            <person name="Cuomo C."/>
            <person name="Litvintseva A."/>
            <person name="Chen Y."/>
            <person name="Heitman J."/>
            <person name="Sun S."/>
            <person name="Springer D."/>
            <person name="Dromer F."/>
            <person name="Young S.K."/>
            <person name="Zeng Q."/>
            <person name="Gargeya S."/>
            <person name="Fitzgerald M."/>
            <person name="Abouelleil A."/>
            <person name="Alvarado L."/>
            <person name="Berlin A.M."/>
            <person name="Chapman S.B."/>
            <person name="Dewar J."/>
            <person name="Goldberg J."/>
            <person name="Griggs A."/>
            <person name="Gujja S."/>
            <person name="Hansen M."/>
            <person name="Howarth C."/>
            <person name="Imamovic A."/>
            <person name="Larimer J."/>
            <person name="McCowan C."/>
            <person name="Murphy C."/>
            <person name="Pearson M."/>
            <person name="Priest M."/>
            <person name="Roberts A."/>
            <person name="Saif S."/>
            <person name="Shea T."/>
            <person name="Sykes S."/>
            <person name="Wortman J."/>
            <person name="Nusbaum C."/>
            <person name="Birren B."/>
        </authorList>
    </citation>
    <scope>NUCLEOTIDE SEQUENCE [LARGE SCALE GENOMIC DNA]</scope>
    <source>
        <strain evidence="2">CBS 10737</strain>
    </source>
</reference>
<dbReference type="Proteomes" id="UP000094020">
    <property type="component" value="Chromosome 6"/>
</dbReference>
<feature type="region of interest" description="Disordered" evidence="1">
    <location>
        <begin position="92"/>
        <end position="113"/>
    </location>
</feature>
<evidence type="ECO:0000313" key="3">
    <source>
        <dbReference type="EMBL" id="WWC70987.1"/>
    </source>
</evidence>
<reference evidence="3" key="4">
    <citation type="submission" date="2024-02" db="EMBL/GenBank/DDBJ databases">
        <title>Comparative genomics of Cryptococcus and Kwoniella reveals pathogenesis evolution and contrasting modes of karyotype evolution via chromosome fusion or intercentromeric recombination.</title>
        <authorList>
            <person name="Coelho M.A."/>
            <person name="David-Palma M."/>
            <person name="Shea T."/>
            <person name="Bowers K."/>
            <person name="McGinley-Smith S."/>
            <person name="Mohammad A.W."/>
            <person name="Gnirke A."/>
            <person name="Yurkov A.M."/>
            <person name="Nowrousian M."/>
            <person name="Sun S."/>
            <person name="Cuomo C.A."/>
            <person name="Heitman J."/>
        </authorList>
    </citation>
    <scope>NUCLEOTIDE SEQUENCE</scope>
    <source>
        <strain evidence="3">CBS 10737</strain>
    </source>
</reference>
<dbReference type="KEGG" id="kpin:30170847"/>
<sequence>MPNNLKVDDFRSEQISYPPFLVVPPELHVKSYKDWTHYGLWITPRSQSDRSDRTSANLTPHDLQGNALVTVGHPFAGVDITFDDGQEIRRAKNRAAEHQKKDAAGRQTERLRQEDCWKIGNDPTWQEPEGTSRADYDQSIPPFQRLLSAVSDFEFSRQAGLLPTRDRRLFGLLRDQLGLRRRYPGRHWPGSGEHGLPYIGLASSANDKAEAVKSSFEAEGSISPDDHESDPVEEVCVLLSKTELSVRGLLALARKETESGWNFEPAHRFTVIAAAFLSYLVHYNVLSEPQLNACLQRATCIARSAPQALLDAKALEDWIGLAIGWNRASWTLFGGTWGGAERGGLEKEAVLWGEQNQYNCTANETESGDDGGWLVEPIVDPRPQPLTQAQARPHLPHTLQPLVMEDVSLVGYLPFSRRRIVSILSPPNTTSDSPSYTRACHRIVTVPAPWTMAERWRNQRPTSNGEVSGIGIEDDFDERGDAAPLPLDQETPTIAEPAELVIWVESKIFDDDPNLANRLVGAGLRGRWGLMGDRDGSLESYTQWWTFKAKDYILPSFWLDLAEPV</sequence>
<evidence type="ECO:0000256" key="1">
    <source>
        <dbReference type="SAM" id="MobiDB-lite"/>
    </source>
</evidence>
<dbReference type="GeneID" id="30170847"/>
<reference evidence="2" key="3">
    <citation type="submission" date="2016-07" db="EMBL/GenBank/DDBJ databases">
        <title>Evolution of pathogenesis and genome organization in the Tremellales.</title>
        <authorList>
            <person name="Cuomo C."/>
            <person name="Litvintseva A."/>
            <person name="Heitman J."/>
            <person name="Chen Y."/>
            <person name="Sun S."/>
            <person name="Springer D."/>
            <person name="Dromer F."/>
            <person name="Young S."/>
            <person name="Zeng Q."/>
            <person name="Chapman S."/>
            <person name="Gujja S."/>
            <person name="Saif S."/>
            <person name="Birren B."/>
        </authorList>
    </citation>
    <scope>NUCLEOTIDE SEQUENCE</scope>
    <source>
        <strain evidence="2">CBS 10737</strain>
    </source>
</reference>
<keyword evidence="4" id="KW-1185">Reference proteome</keyword>
<dbReference type="OrthoDB" id="2572490at2759"/>
<protein>
    <submittedName>
        <fullName evidence="2">Uncharacterized protein</fullName>
    </submittedName>
</protein>
<dbReference type="RefSeq" id="XP_019012981.1">
    <property type="nucleotide sequence ID" value="XM_019154241.1"/>
</dbReference>
<proteinExistence type="predicted"/>
<dbReference type="EMBL" id="KV700115">
    <property type="protein sequence ID" value="OCF51762.1"/>
    <property type="molecule type" value="Genomic_DNA"/>
</dbReference>
<accession>A0A1B9I860</accession>